<evidence type="ECO:0000313" key="8">
    <source>
        <dbReference type="Proteomes" id="UP000078555"/>
    </source>
</evidence>
<feature type="domain" description="Tetratricopeptide SHNi-TPR" evidence="4">
    <location>
        <begin position="192"/>
        <end position="225"/>
    </location>
</feature>
<evidence type="ECO:0000256" key="3">
    <source>
        <dbReference type="SAM" id="Coils"/>
    </source>
</evidence>
<dbReference type="PANTHER" id="PTHR15081:SF1">
    <property type="entry name" value="NUCLEAR AUTOANTIGENIC SPERM PROTEIN"/>
    <property type="match status" value="1"/>
</dbReference>
<evidence type="ECO:0000313" key="6">
    <source>
        <dbReference type="EMBL" id="SBT44194.1"/>
    </source>
</evidence>
<evidence type="ECO:0000313" key="5">
    <source>
        <dbReference type="EMBL" id="SBT42954.1"/>
    </source>
</evidence>
<keyword evidence="1" id="KW-0677">Repeat</keyword>
<keyword evidence="2" id="KW-0802">TPR repeat</keyword>
<dbReference type="AlphaFoldDB" id="A0A1A8ZGF8"/>
<dbReference type="PANTHER" id="PTHR15081">
    <property type="entry name" value="NUCLEAR AUTOANTIGENIC SPERM PROTEIN NASP -RELATED"/>
    <property type="match status" value="1"/>
</dbReference>
<dbReference type="GO" id="GO:0006335">
    <property type="term" value="P:DNA replication-dependent chromatin assembly"/>
    <property type="evidence" value="ECO:0007669"/>
    <property type="project" value="TreeGrafter"/>
</dbReference>
<gene>
    <name evidence="6" type="ORF">POVWA1_049340</name>
    <name evidence="5" type="ORF">POVWA2_045060</name>
</gene>
<dbReference type="Proteomes" id="UP000078550">
    <property type="component" value="Unassembled WGS sequence"/>
</dbReference>
<accession>A0A1A8ZGF8</accession>
<dbReference type="SUPFAM" id="SSF48452">
    <property type="entry name" value="TPR-like"/>
    <property type="match status" value="1"/>
</dbReference>
<evidence type="ECO:0000256" key="1">
    <source>
        <dbReference type="ARBA" id="ARBA00022737"/>
    </source>
</evidence>
<dbReference type="EMBL" id="FLRE01000165">
    <property type="protein sequence ID" value="SBT42954.1"/>
    <property type="molecule type" value="Genomic_DNA"/>
</dbReference>
<reference evidence="7 8" key="1">
    <citation type="submission" date="2016-05" db="EMBL/GenBank/DDBJ databases">
        <authorList>
            <person name="Naeem Raeece"/>
        </authorList>
    </citation>
    <scope>NUCLEOTIDE SEQUENCE [LARGE SCALE GENOMIC DNA]</scope>
</reference>
<dbReference type="GO" id="GO:0042393">
    <property type="term" value="F:histone binding"/>
    <property type="evidence" value="ECO:0007669"/>
    <property type="project" value="TreeGrafter"/>
</dbReference>
<evidence type="ECO:0000313" key="7">
    <source>
        <dbReference type="Proteomes" id="UP000078550"/>
    </source>
</evidence>
<protein>
    <recommendedName>
        <fullName evidence="4">Tetratricopeptide SHNi-TPR domain-containing protein</fullName>
    </recommendedName>
</protein>
<feature type="coiled-coil region" evidence="3">
    <location>
        <begin position="286"/>
        <end position="313"/>
    </location>
</feature>
<dbReference type="InterPro" id="IPR019544">
    <property type="entry name" value="Tetratricopeptide_SHNi-TPR_dom"/>
</dbReference>
<keyword evidence="8" id="KW-1185">Reference proteome</keyword>
<evidence type="ECO:0000259" key="4">
    <source>
        <dbReference type="Pfam" id="PF10516"/>
    </source>
</evidence>
<dbReference type="Gene3D" id="1.25.40.10">
    <property type="entry name" value="Tetratricopeptide repeat domain"/>
    <property type="match status" value="1"/>
</dbReference>
<sequence length="366" mass="42424">MRSSNVPGTYLSWEEEIIADGSSNENVESEVDEQKAELLEKLTAQELFDMGNLEFKENKNYDVAAERFSMAVEKKVKELNVEGGIHVDLREYYLSFADALLTKEEEKNDLFEFLKKSTNNGQKREKCNPHFLANGEAKKKVEVSDAEDSTEKEEEVTDEQLAFEMFEFSRKCYELLIEEKTELSKKDALNYSYVFIRLGDINLLNHFFELALQEYQKCVDLREKYKVGDENLIAPLISLSQSYMFCGKRKEAVDYFEKVKSILLDVRQKTTPLPDNTNEKIIRDTYDDVQIQINDLKRQIEEEGEEGKELGSQTIARELVVTTKSEFDKAVLNKEESEVKKISISTVNNDEHAVKKRRINLSNYKN</sequence>
<reference evidence="5" key="2">
    <citation type="submission" date="2016-05" db="EMBL/GenBank/DDBJ databases">
        <authorList>
            <person name="Lavstsen T."/>
            <person name="Jespersen J.S."/>
        </authorList>
    </citation>
    <scope>NUCLEOTIDE SEQUENCE [LARGE SCALE GENOMIC DNA]</scope>
</reference>
<dbReference type="InterPro" id="IPR051730">
    <property type="entry name" value="NASP-like"/>
</dbReference>
<dbReference type="EMBL" id="FLRD01000133">
    <property type="protein sequence ID" value="SBT44194.1"/>
    <property type="molecule type" value="Genomic_DNA"/>
</dbReference>
<dbReference type="InterPro" id="IPR011990">
    <property type="entry name" value="TPR-like_helical_dom_sf"/>
</dbReference>
<dbReference type="Proteomes" id="UP000078555">
    <property type="component" value="Unassembled WGS sequence"/>
</dbReference>
<name>A0A1A8ZGF8_PLAOA</name>
<organism evidence="5 7">
    <name type="scientific">Plasmodium ovale wallikeri</name>
    <dbReference type="NCBI Taxonomy" id="864142"/>
    <lineage>
        <taxon>Eukaryota</taxon>
        <taxon>Sar</taxon>
        <taxon>Alveolata</taxon>
        <taxon>Apicomplexa</taxon>
        <taxon>Aconoidasida</taxon>
        <taxon>Haemosporida</taxon>
        <taxon>Plasmodiidae</taxon>
        <taxon>Plasmodium</taxon>
        <taxon>Plasmodium (Plasmodium)</taxon>
    </lineage>
</organism>
<evidence type="ECO:0000256" key="2">
    <source>
        <dbReference type="ARBA" id="ARBA00022803"/>
    </source>
</evidence>
<proteinExistence type="predicted"/>
<keyword evidence="3" id="KW-0175">Coiled coil</keyword>
<dbReference type="GO" id="GO:0034080">
    <property type="term" value="P:CENP-A containing chromatin assembly"/>
    <property type="evidence" value="ECO:0007669"/>
    <property type="project" value="TreeGrafter"/>
</dbReference>
<dbReference type="Pfam" id="PF10516">
    <property type="entry name" value="SHNi-TPR"/>
    <property type="match status" value="1"/>
</dbReference>
<dbReference type="GO" id="GO:0005654">
    <property type="term" value="C:nucleoplasm"/>
    <property type="evidence" value="ECO:0007669"/>
    <property type="project" value="TreeGrafter"/>
</dbReference>